<evidence type="ECO:0000313" key="3">
    <source>
        <dbReference type="WBParaSite" id="L893_g6919.t1"/>
    </source>
</evidence>
<keyword evidence="2" id="KW-1185">Reference proteome</keyword>
<accession>A0A1I8AMD7</accession>
<keyword evidence="1" id="KW-1133">Transmembrane helix</keyword>
<organism evidence="2 3">
    <name type="scientific">Steinernema glaseri</name>
    <dbReference type="NCBI Taxonomy" id="37863"/>
    <lineage>
        <taxon>Eukaryota</taxon>
        <taxon>Metazoa</taxon>
        <taxon>Ecdysozoa</taxon>
        <taxon>Nematoda</taxon>
        <taxon>Chromadorea</taxon>
        <taxon>Rhabditida</taxon>
        <taxon>Tylenchina</taxon>
        <taxon>Panagrolaimomorpha</taxon>
        <taxon>Strongyloidoidea</taxon>
        <taxon>Steinernematidae</taxon>
        <taxon>Steinernema</taxon>
    </lineage>
</organism>
<reference evidence="3" key="1">
    <citation type="submission" date="2016-11" db="UniProtKB">
        <authorList>
            <consortium name="WormBaseParasite"/>
        </authorList>
    </citation>
    <scope>IDENTIFICATION</scope>
</reference>
<feature type="transmembrane region" description="Helical" evidence="1">
    <location>
        <begin position="12"/>
        <end position="41"/>
    </location>
</feature>
<keyword evidence="1" id="KW-0472">Membrane</keyword>
<evidence type="ECO:0000313" key="2">
    <source>
        <dbReference type="Proteomes" id="UP000095287"/>
    </source>
</evidence>
<name>A0A1I8AMD7_9BILA</name>
<dbReference type="AlphaFoldDB" id="A0A1I8AMD7"/>
<sequence>MEGSCESLPLNYYHVLLGFIVGQLLGIMIWVMFGFAFRFTLYDNVYVMDLRTKKNSQCLESESTAAKTT</sequence>
<protein>
    <submittedName>
        <fullName evidence="3">Ammonium_transp domain-containing protein</fullName>
    </submittedName>
</protein>
<dbReference type="WBParaSite" id="L893_g6919.t1">
    <property type="protein sequence ID" value="L893_g6919.t1"/>
    <property type="gene ID" value="L893_g6919"/>
</dbReference>
<dbReference type="Proteomes" id="UP000095287">
    <property type="component" value="Unplaced"/>
</dbReference>
<evidence type="ECO:0000256" key="1">
    <source>
        <dbReference type="SAM" id="Phobius"/>
    </source>
</evidence>
<proteinExistence type="predicted"/>
<keyword evidence="1" id="KW-0812">Transmembrane</keyword>